<dbReference type="Gene3D" id="3.30.710.10">
    <property type="entry name" value="Potassium Channel Kv1.1, Chain A"/>
    <property type="match status" value="1"/>
</dbReference>
<dbReference type="PANTHER" id="PTHR47022">
    <property type="entry name" value="BTB AND MATH DOMAIN-CONTAINING PROTEIN 36-RELATED"/>
    <property type="match status" value="1"/>
</dbReference>
<organism evidence="8 9">
    <name type="scientific">Cylicocyclus nassatus</name>
    <name type="common">Nematode worm</name>
    <dbReference type="NCBI Taxonomy" id="53992"/>
    <lineage>
        <taxon>Eukaryota</taxon>
        <taxon>Metazoa</taxon>
        <taxon>Ecdysozoa</taxon>
        <taxon>Nematoda</taxon>
        <taxon>Chromadorea</taxon>
        <taxon>Rhabditida</taxon>
        <taxon>Rhabditina</taxon>
        <taxon>Rhabditomorpha</taxon>
        <taxon>Strongyloidea</taxon>
        <taxon>Strongylidae</taxon>
        <taxon>Cylicocyclus</taxon>
    </lineage>
</organism>
<evidence type="ECO:0000256" key="4">
    <source>
        <dbReference type="ARBA" id="ARBA00023212"/>
    </source>
</evidence>
<dbReference type="SUPFAM" id="SSF54695">
    <property type="entry name" value="POZ domain"/>
    <property type="match status" value="1"/>
</dbReference>
<keyword evidence="4" id="KW-0206">Cytoskeleton</keyword>
<name>A0AA36GIK1_CYLNA</name>
<feature type="compositionally biased region" description="Low complexity" evidence="6">
    <location>
        <begin position="12"/>
        <end position="27"/>
    </location>
</feature>
<evidence type="ECO:0000256" key="3">
    <source>
        <dbReference type="ARBA" id="ARBA00022553"/>
    </source>
</evidence>
<feature type="compositionally biased region" description="Polar residues" evidence="6">
    <location>
        <begin position="823"/>
        <end position="837"/>
    </location>
</feature>
<dbReference type="SUPFAM" id="SSF47912">
    <property type="entry name" value="Wiscott-Aldrich syndrome protein, WASP, C-terminal domain"/>
    <property type="match status" value="1"/>
</dbReference>
<feature type="compositionally biased region" description="Polar residues" evidence="6">
    <location>
        <begin position="1"/>
        <end position="11"/>
    </location>
</feature>
<dbReference type="Proteomes" id="UP001176961">
    <property type="component" value="Unassembled WGS sequence"/>
</dbReference>
<keyword evidence="3" id="KW-0597">Phosphoprotein</keyword>
<feature type="coiled-coil region" evidence="5">
    <location>
        <begin position="429"/>
        <end position="480"/>
    </location>
</feature>
<dbReference type="InterPro" id="IPR036936">
    <property type="entry name" value="CRIB_dom_sf"/>
</dbReference>
<feature type="coiled-coil region" evidence="5">
    <location>
        <begin position="366"/>
        <end position="393"/>
    </location>
</feature>
<feature type="region of interest" description="Disordered" evidence="6">
    <location>
        <begin position="661"/>
        <end position="691"/>
    </location>
</feature>
<comment type="subcellular location">
    <subcellularLocation>
        <location evidence="1">Cytoplasm</location>
        <location evidence="1">Cytoskeleton</location>
    </subcellularLocation>
</comment>
<dbReference type="AlphaFoldDB" id="A0AA36GIK1"/>
<dbReference type="EMBL" id="CATQJL010000112">
    <property type="protein sequence ID" value="CAJ0593185.1"/>
    <property type="molecule type" value="Genomic_DNA"/>
</dbReference>
<dbReference type="InterPro" id="IPR011026">
    <property type="entry name" value="WAS_C"/>
</dbReference>
<evidence type="ECO:0000256" key="5">
    <source>
        <dbReference type="SAM" id="Coils"/>
    </source>
</evidence>
<proteinExistence type="predicted"/>
<reference evidence="8" key="1">
    <citation type="submission" date="2023-07" db="EMBL/GenBank/DDBJ databases">
        <authorList>
            <consortium name="CYATHOMIX"/>
        </authorList>
    </citation>
    <scope>NUCLEOTIDE SEQUENCE</scope>
    <source>
        <strain evidence="8">N/A</strain>
    </source>
</reference>
<dbReference type="Gene3D" id="3.90.810.10">
    <property type="entry name" value="CRIB domain"/>
    <property type="match status" value="1"/>
</dbReference>
<comment type="caution">
    <text evidence="8">The sequence shown here is derived from an EMBL/GenBank/DDBJ whole genome shotgun (WGS) entry which is preliminary data.</text>
</comment>
<evidence type="ECO:0000256" key="1">
    <source>
        <dbReference type="ARBA" id="ARBA00004245"/>
    </source>
</evidence>
<keyword evidence="2" id="KW-0963">Cytoplasm</keyword>
<dbReference type="PANTHER" id="PTHR47022:SF1">
    <property type="entry name" value="BTB AND MATH DOMAIN-CONTAINING PROTEIN 36-RELATED"/>
    <property type="match status" value="1"/>
</dbReference>
<evidence type="ECO:0000313" key="8">
    <source>
        <dbReference type="EMBL" id="CAJ0593185.1"/>
    </source>
</evidence>
<feature type="region of interest" description="Disordered" evidence="6">
    <location>
        <begin position="823"/>
        <end position="846"/>
    </location>
</feature>
<dbReference type="SMART" id="SM00225">
    <property type="entry name" value="BTB"/>
    <property type="match status" value="1"/>
</dbReference>
<feature type="domain" description="BTB" evidence="7">
    <location>
        <begin position="625"/>
        <end position="774"/>
    </location>
</feature>
<feature type="region of interest" description="Disordered" evidence="6">
    <location>
        <begin position="127"/>
        <end position="182"/>
    </location>
</feature>
<evidence type="ECO:0000256" key="2">
    <source>
        <dbReference type="ARBA" id="ARBA00022490"/>
    </source>
</evidence>
<dbReference type="InterPro" id="IPR000210">
    <property type="entry name" value="BTB/POZ_dom"/>
</dbReference>
<dbReference type="InterPro" id="IPR000095">
    <property type="entry name" value="CRIB_dom"/>
</dbReference>
<protein>
    <recommendedName>
        <fullName evidence="7">BTB domain-containing protein</fullName>
    </recommendedName>
</protein>
<sequence length="846" mass="95692">MASSSNIGNTLPTTHVPVSGGVTPVGTMVHAEKLSTTTTPTSKDKKKKGERPRIRKEDISNSTNFQRKAHVGWDQDNGFSNNMCDSEPLDESIKNIIIAAGQDPTNMNKKTIKFVLDFIEDYKDEEQSTQSNKAAVHLTPQCSPVPPPPPNRTVSLKTTSRPARPPPSPPSITSSPPFGRPLPQQRLIEMEDEGAKRTADQQPADAINSISRRLSQLYVDGDRLLRDAKGVPERYRKFAKELADECKKAKTLLQNAPKSHCSIEALKEILSRAHFVLSALQKRANNWDAFVRIREELKIELNNLRKPLEEALRKPRRFISDVRKDFKVISEEHRKATICYKVRKLQQLSELLEPLESPRADARFFHISAQQLKKEYKEALNEMSAEIEDEYLRCDEIFHFNVETSSIICDLLDRKPNQEIIENVGKFRLPALQAQLAALKKKYEEANHACKHVCPDPSLIARQENLMKSLVSKLDDAKKTSKKNELKRILVRIITEQLSQLKTIPISELTEDSLNEMENQIQTLPRNQADELQRQIENLRNVKKQHFSVHRTVLTHVEDATAAFPTAQEISQENSSLMKNFSKLTMGTACPANCGRILKVEVQVRDGEAAIPDSEFTKPTEFNNTCIAFKNSDMRVFVNKEYLMMNSQKFATLFTPERAESPASNLDRSESGDDFDIPSSRASMPEQPSRDDSVLNVNLFSSHDDGVPSPAVCEERVFLLEDVNIKDFIAFLETIYPPFHNITGENVESVLPTAFRFDVEHILKKCENYLRTEDARKSFDLLQRLVFATTYKMGSLQNDCLALLQNSFDVLLLLDDPRVRSRNIPSEANGASTTSNEGKADHLSKI</sequence>
<evidence type="ECO:0000313" key="9">
    <source>
        <dbReference type="Proteomes" id="UP001176961"/>
    </source>
</evidence>
<keyword evidence="5" id="KW-0175">Coiled coil</keyword>
<evidence type="ECO:0000256" key="6">
    <source>
        <dbReference type="SAM" id="MobiDB-lite"/>
    </source>
</evidence>
<keyword evidence="9" id="KW-1185">Reference proteome</keyword>
<dbReference type="Pfam" id="PF00651">
    <property type="entry name" value="BTB"/>
    <property type="match status" value="1"/>
</dbReference>
<dbReference type="InterPro" id="IPR011333">
    <property type="entry name" value="SKP1/BTB/POZ_sf"/>
</dbReference>
<feature type="region of interest" description="Disordered" evidence="6">
    <location>
        <begin position="1"/>
        <end position="63"/>
    </location>
</feature>
<dbReference type="Pfam" id="PF24611">
    <property type="entry name" value="Spectrin_Anc-1"/>
    <property type="match status" value="1"/>
</dbReference>
<dbReference type="Pfam" id="PF00786">
    <property type="entry name" value="PBD"/>
    <property type="match status" value="1"/>
</dbReference>
<dbReference type="GO" id="GO:0007015">
    <property type="term" value="P:actin filament organization"/>
    <property type="evidence" value="ECO:0007669"/>
    <property type="project" value="InterPro"/>
</dbReference>
<dbReference type="GO" id="GO:0005856">
    <property type="term" value="C:cytoskeleton"/>
    <property type="evidence" value="ECO:0007669"/>
    <property type="project" value="UniProtKB-SubCell"/>
</dbReference>
<dbReference type="InterPro" id="IPR057134">
    <property type="entry name" value="Spectrin_Anc-1_3"/>
</dbReference>
<accession>A0AA36GIK1</accession>
<evidence type="ECO:0000259" key="7">
    <source>
        <dbReference type="SMART" id="SM00225"/>
    </source>
</evidence>
<gene>
    <name evidence="8" type="ORF">CYNAS_LOCUS5168</name>
</gene>